<accession>A0ABS2BIU5</accession>
<evidence type="ECO:0000256" key="1">
    <source>
        <dbReference type="SAM" id="SignalP"/>
    </source>
</evidence>
<feature type="chain" id="PRO_5046070597" evidence="1">
    <location>
        <begin position="21"/>
        <end position="305"/>
    </location>
</feature>
<sequence length="305" mass="34215">MRRRWTGLLLAVLLALPVMAKAMTAIVYQPQLRDRDVPAASWPHIFGVARAQGFDTLVVQWTRHGEGGFTAAADQDWLAARFADANAAGLKLILGLNSDPDFYIRQQQSARTLTSYLRRLSRDDLNLAKLWAGRLDPALIQGWYLPAEIDDVQWREADTYDVLTNHLSNQVRQLRKVLDRPVYASSFFVGNMAPQTYARMLGQLEQESGVRLWVQDGAGTGKLNVAERQVYLDAVSNVHADCQKPASRGVVFELFVQTGDDTAFRAEPRPLDEARHILAKRAECGRDSVFFSLRYLPALNGALPY</sequence>
<organism evidence="3 4">
    <name type="scientific">Jeongeupia naejangsanensis</name>
    <dbReference type="NCBI Taxonomy" id="613195"/>
    <lineage>
        <taxon>Bacteria</taxon>
        <taxon>Pseudomonadati</taxon>
        <taxon>Pseudomonadota</taxon>
        <taxon>Betaproteobacteria</taxon>
        <taxon>Neisseriales</taxon>
        <taxon>Chitinibacteraceae</taxon>
        <taxon>Jeongeupia</taxon>
    </lineage>
</organism>
<dbReference type="InterPro" id="IPR027849">
    <property type="entry name" value="DUF4434"/>
</dbReference>
<dbReference type="RefSeq" id="WP_203536421.1">
    <property type="nucleotide sequence ID" value="NZ_JAESND010000001.1"/>
</dbReference>
<proteinExistence type="predicted"/>
<comment type="caution">
    <text evidence="3">The sequence shown here is derived from an EMBL/GenBank/DDBJ whole genome shotgun (WGS) entry which is preliminary data.</text>
</comment>
<evidence type="ECO:0000313" key="4">
    <source>
        <dbReference type="Proteomes" id="UP000809431"/>
    </source>
</evidence>
<dbReference type="EMBL" id="JAESND010000001">
    <property type="protein sequence ID" value="MBM3114754.1"/>
    <property type="molecule type" value="Genomic_DNA"/>
</dbReference>
<reference evidence="3 4" key="1">
    <citation type="submission" date="2021-01" db="EMBL/GenBank/DDBJ databases">
        <title>Draft Genome Sequence and Polyhydroxyalkanoate Biosynthetic Potential of Jeongeupia naejangsanensis Type Strain DSM 24253.</title>
        <authorList>
            <person name="Turrini P."/>
            <person name="Artuso I."/>
            <person name="Lugli G.A."/>
            <person name="Frangipani E."/>
            <person name="Ventura M."/>
            <person name="Visca P."/>
        </authorList>
    </citation>
    <scope>NUCLEOTIDE SEQUENCE [LARGE SCALE GENOMIC DNA]</scope>
    <source>
        <strain evidence="3 4">DSM 24253</strain>
    </source>
</reference>
<gene>
    <name evidence="3" type="ORF">JMJ54_02830</name>
</gene>
<feature type="domain" description="DUF4434" evidence="2">
    <location>
        <begin position="28"/>
        <end position="291"/>
    </location>
</feature>
<protein>
    <submittedName>
        <fullName evidence="3">DUF4434 domain-containing protein</fullName>
    </submittedName>
</protein>
<evidence type="ECO:0000313" key="3">
    <source>
        <dbReference type="EMBL" id="MBM3114754.1"/>
    </source>
</evidence>
<dbReference type="Pfam" id="PF14488">
    <property type="entry name" value="DUF4434"/>
    <property type="match status" value="1"/>
</dbReference>
<feature type="signal peptide" evidence="1">
    <location>
        <begin position="1"/>
        <end position="20"/>
    </location>
</feature>
<dbReference type="Gene3D" id="3.20.20.80">
    <property type="entry name" value="Glycosidases"/>
    <property type="match status" value="1"/>
</dbReference>
<dbReference type="Proteomes" id="UP000809431">
    <property type="component" value="Unassembled WGS sequence"/>
</dbReference>
<evidence type="ECO:0000259" key="2">
    <source>
        <dbReference type="Pfam" id="PF14488"/>
    </source>
</evidence>
<keyword evidence="1" id="KW-0732">Signal</keyword>
<name>A0ABS2BIU5_9NEIS</name>
<keyword evidence="4" id="KW-1185">Reference proteome</keyword>